<keyword evidence="6" id="KW-0028">Amino-acid biosynthesis</keyword>
<dbReference type="InterPro" id="IPR002220">
    <property type="entry name" value="DapA-like"/>
</dbReference>
<dbReference type="SMART" id="SM01130">
    <property type="entry name" value="DHDPS"/>
    <property type="match status" value="1"/>
</dbReference>
<reference evidence="16 17" key="1">
    <citation type="submission" date="2020-08" db="EMBL/GenBank/DDBJ databases">
        <authorList>
            <person name="Liu C."/>
            <person name="Sun Q."/>
        </authorList>
    </citation>
    <scope>NUCLEOTIDE SEQUENCE [LARGE SCALE GENOMIC DNA]</scope>
    <source>
        <strain evidence="16 17">NSJ-61</strain>
    </source>
</reference>
<dbReference type="EC" id="4.3.3.7" evidence="4 12"/>
<evidence type="ECO:0000256" key="9">
    <source>
        <dbReference type="ARBA" id="ARBA00023239"/>
    </source>
</evidence>
<organism evidence="16 17">
    <name type="scientific">[Eubacterium] hominis</name>
    <dbReference type="NCBI Taxonomy" id="2764325"/>
    <lineage>
        <taxon>Bacteria</taxon>
        <taxon>Bacillati</taxon>
        <taxon>Bacillota</taxon>
        <taxon>Erysipelotrichia</taxon>
        <taxon>Erysipelotrichales</taxon>
        <taxon>Erysipelotrichaceae</taxon>
        <taxon>Amedibacillus</taxon>
    </lineage>
</organism>
<dbReference type="PIRSF" id="PIRSF001365">
    <property type="entry name" value="DHDPS"/>
    <property type="match status" value="1"/>
</dbReference>
<dbReference type="Pfam" id="PF00701">
    <property type="entry name" value="DHDPS"/>
    <property type="match status" value="1"/>
</dbReference>
<dbReference type="CDD" id="cd00408">
    <property type="entry name" value="DHDPS-like"/>
    <property type="match status" value="1"/>
</dbReference>
<dbReference type="Proteomes" id="UP000515856">
    <property type="component" value="Chromosome"/>
</dbReference>
<dbReference type="InterPro" id="IPR013785">
    <property type="entry name" value="Aldolase_TIM"/>
</dbReference>
<evidence type="ECO:0000256" key="10">
    <source>
        <dbReference type="ARBA" id="ARBA00023270"/>
    </source>
</evidence>
<evidence type="ECO:0000256" key="1">
    <source>
        <dbReference type="ARBA" id="ARBA00003294"/>
    </source>
</evidence>
<comment type="pathway">
    <text evidence="2">Amino-acid biosynthesis; L-lysine biosynthesis via DAP pathway; (S)-tetrahydrodipicolinate from L-aspartate: step 3/4.</text>
</comment>
<evidence type="ECO:0000256" key="3">
    <source>
        <dbReference type="ARBA" id="ARBA00007592"/>
    </source>
</evidence>
<evidence type="ECO:0000313" key="16">
    <source>
        <dbReference type="EMBL" id="QNM13021.1"/>
    </source>
</evidence>
<dbReference type="UniPathway" id="UPA00034">
    <property type="reaction ID" value="UER00017"/>
</dbReference>
<feature type="binding site" evidence="15">
    <location>
        <position position="205"/>
    </location>
    <ligand>
        <name>pyruvate</name>
        <dbReference type="ChEBI" id="CHEBI:15361"/>
    </ligand>
</feature>
<name>A0A7G9GQD9_9FIRM</name>
<keyword evidence="10" id="KW-0704">Schiff base</keyword>
<keyword evidence="9 13" id="KW-0456">Lyase</keyword>
<dbReference type="PANTHER" id="PTHR12128">
    <property type="entry name" value="DIHYDRODIPICOLINATE SYNTHASE"/>
    <property type="match status" value="1"/>
</dbReference>
<dbReference type="PROSITE" id="PS00666">
    <property type="entry name" value="DHDPS_2"/>
    <property type="match status" value="1"/>
</dbReference>
<evidence type="ECO:0000256" key="2">
    <source>
        <dbReference type="ARBA" id="ARBA00005120"/>
    </source>
</evidence>
<evidence type="ECO:0000256" key="14">
    <source>
        <dbReference type="PIRSR" id="PIRSR001365-1"/>
    </source>
</evidence>
<evidence type="ECO:0000256" key="6">
    <source>
        <dbReference type="ARBA" id="ARBA00022605"/>
    </source>
</evidence>
<dbReference type="PRINTS" id="PR00146">
    <property type="entry name" value="DHPICSNTHASE"/>
</dbReference>
<evidence type="ECO:0000256" key="8">
    <source>
        <dbReference type="ARBA" id="ARBA00023154"/>
    </source>
</evidence>
<dbReference type="GO" id="GO:0019877">
    <property type="term" value="P:diaminopimelate biosynthetic process"/>
    <property type="evidence" value="ECO:0007669"/>
    <property type="project" value="UniProtKB-KW"/>
</dbReference>
<accession>A0A7G9GQD9</accession>
<comment type="catalytic activity">
    <reaction evidence="11">
        <text>L-aspartate 4-semialdehyde + pyruvate = (2S,4S)-4-hydroxy-2,3,4,5-tetrahydrodipicolinate + H2O + H(+)</text>
        <dbReference type="Rhea" id="RHEA:34171"/>
        <dbReference type="ChEBI" id="CHEBI:15361"/>
        <dbReference type="ChEBI" id="CHEBI:15377"/>
        <dbReference type="ChEBI" id="CHEBI:15378"/>
        <dbReference type="ChEBI" id="CHEBI:67139"/>
        <dbReference type="ChEBI" id="CHEBI:537519"/>
        <dbReference type="EC" id="4.3.3.7"/>
    </reaction>
</comment>
<feature type="active site" description="Schiff-base intermediate with substrate" evidence="14">
    <location>
        <position position="162"/>
    </location>
</feature>
<dbReference type="SUPFAM" id="SSF51569">
    <property type="entry name" value="Aldolase"/>
    <property type="match status" value="1"/>
</dbReference>
<gene>
    <name evidence="16" type="primary">dapA</name>
    <name evidence="16" type="ORF">H9Q80_03440</name>
</gene>
<evidence type="ECO:0000313" key="17">
    <source>
        <dbReference type="Proteomes" id="UP000515856"/>
    </source>
</evidence>
<dbReference type="PANTHER" id="PTHR12128:SF66">
    <property type="entry name" value="4-HYDROXY-2-OXOGLUTARATE ALDOLASE, MITOCHONDRIAL"/>
    <property type="match status" value="1"/>
</dbReference>
<feature type="active site" description="Proton donor/acceptor" evidence="14">
    <location>
        <position position="134"/>
    </location>
</feature>
<keyword evidence="5" id="KW-0963">Cytoplasm</keyword>
<dbReference type="Gene3D" id="3.20.20.70">
    <property type="entry name" value="Aldolase class I"/>
    <property type="match status" value="1"/>
</dbReference>
<proteinExistence type="inferred from homology"/>
<evidence type="ECO:0000256" key="7">
    <source>
        <dbReference type="ARBA" id="ARBA00022915"/>
    </source>
</evidence>
<keyword evidence="17" id="KW-1185">Reference proteome</keyword>
<evidence type="ECO:0000256" key="4">
    <source>
        <dbReference type="ARBA" id="ARBA00012086"/>
    </source>
</evidence>
<keyword evidence="8" id="KW-0457">Lysine biosynthesis</keyword>
<evidence type="ECO:0000256" key="15">
    <source>
        <dbReference type="PIRSR" id="PIRSR001365-2"/>
    </source>
</evidence>
<dbReference type="GO" id="GO:0009089">
    <property type="term" value="P:lysine biosynthetic process via diaminopimelate"/>
    <property type="evidence" value="ECO:0007669"/>
    <property type="project" value="UniProtKB-UniRule"/>
</dbReference>
<dbReference type="KEGG" id="ehn:H9Q80_03440"/>
<dbReference type="InterPro" id="IPR020625">
    <property type="entry name" value="Schiff_base-form_aldolases_AS"/>
</dbReference>
<evidence type="ECO:0000256" key="5">
    <source>
        <dbReference type="ARBA" id="ARBA00022490"/>
    </source>
</evidence>
<dbReference type="EMBL" id="CP060636">
    <property type="protein sequence ID" value="QNM13021.1"/>
    <property type="molecule type" value="Genomic_DNA"/>
</dbReference>
<keyword evidence="7" id="KW-0220">Diaminopimelate biosynthesis</keyword>
<comment type="function">
    <text evidence="1">Catalyzes the condensation of (S)-aspartate-beta-semialdehyde [(S)-ASA] and pyruvate to 4-hydroxy-tetrahydrodipicolinate (HTPA).</text>
</comment>
<dbReference type="InterPro" id="IPR005263">
    <property type="entry name" value="DapA"/>
</dbReference>
<evidence type="ECO:0000256" key="12">
    <source>
        <dbReference type="NCBIfam" id="TIGR00674"/>
    </source>
</evidence>
<protein>
    <recommendedName>
        <fullName evidence="4 12">4-hydroxy-tetrahydrodipicolinate synthase</fullName>
        <ecNumber evidence="4 12">4.3.3.7</ecNumber>
    </recommendedName>
</protein>
<dbReference type="AlphaFoldDB" id="A0A7G9GQD9"/>
<sequence>MNFEGIITPIVTPFDEHQEINYEACGQLIEHLIAHGVKGLFILGSNGEFHVLDDEEKIAFAKYVIEKTNHRVPVYVGTGGCSTKHVIALSKQMEALGADALSIITPYFIAPRDEELIAHYQMIAKAVRLPIILYNIPKSTGINLSKAVVEELAKVDNIVAIKDSSGNMDNLKDYLDVASRYDFEVLIGSDSKMLQAFEMGAVGAVAGTSNLLCDIDVAIYDNYKAGNIEKAQYYQEEIEPLRAVLKLGTVPSILKKAVHMAGIPVGDARYPVCAPDEKTTQKVKEMLEYYHM</sequence>
<dbReference type="NCBIfam" id="TIGR00674">
    <property type="entry name" value="dapA"/>
    <property type="match status" value="1"/>
</dbReference>
<evidence type="ECO:0000256" key="11">
    <source>
        <dbReference type="ARBA" id="ARBA00047836"/>
    </source>
</evidence>
<dbReference type="RefSeq" id="WP_117454965.1">
    <property type="nucleotide sequence ID" value="NZ_CP060636.1"/>
</dbReference>
<comment type="similarity">
    <text evidence="3 13">Belongs to the DapA family.</text>
</comment>
<dbReference type="GO" id="GO:0008840">
    <property type="term" value="F:4-hydroxy-tetrahydrodipicolinate synthase activity"/>
    <property type="evidence" value="ECO:0007669"/>
    <property type="project" value="UniProtKB-UniRule"/>
</dbReference>
<evidence type="ECO:0000256" key="13">
    <source>
        <dbReference type="PIRNR" id="PIRNR001365"/>
    </source>
</evidence>